<organism evidence="1 2">
    <name type="scientific">Brevundimonas nasdae</name>
    <dbReference type="NCBI Taxonomy" id="172043"/>
    <lineage>
        <taxon>Bacteria</taxon>
        <taxon>Pseudomonadati</taxon>
        <taxon>Pseudomonadota</taxon>
        <taxon>Alphaproteobacteria</taxon>
        <taxon>Caulobacterales</taxon>
        <taxon>Caulobacteraceae</taxon>
        <taxon>Brevundimonas</taxon>
    </lineage>
</organism>
<reference evidence="1 2" key="1">
    <citation type="submission" date="2014-12" db="EMBL/GenBank/DDBJ databases">
        <title>Genome sequencing of Brevundimonas nasdae TPW30.</title>
        <authorList>
            <person name="Tan P.W."/>
            <person name="Chan K.-G."/>
        </authorList>
    </citation>
    <scope>NUCLEOTIDE SEQUENCE [LARGE SCALE GENOMIC DNA]</scope>
    <source>
        <strain evidence="1 2">TPW30</strain>
    </source>
</reference>
<accession>A0A0B4CSH7</accession>
<dbReference type="Proteomes" id="UP000031166">
    <property type="component" value="Unassembled WGS sequence"/>
</dbReference>
<dbReference type="EMBL" id="JWSY01000039">
    <property type="protein sequence ID" value="KIC55125.1"/>
    <property type="molecule type" value="Genomic_DNA"/>
</dbReference>
<dbReference type="RefSeq" id="WP_039248387.1">
    <property type="nucleotide sequence ID" value="NZ_JWSY01000039.1"/>
</dbReference>
<dbReference type="STRING" id="172043.RM53_15595"/>
<protein>
    <submittedName>
        <fullName evidence="1">Uncharacterized protein</fullName>
    </submittedName>
</protein>
<comment type="caution">
    <text evidence="1">The sequence shown here is derived from an EMBL/GenBank/DDBJ whole genome shotgun (WGS) entry which is preliminary data.</text>
</comment>
<gene>
    <name evidence="1" type="ORF">RM53_15595</name>
</gene>
<proteinExistence type="predicted"/>
<evidence type="ECO:0000313" key="1">
    <source>
        <dbReference type="EMBL" id="KIC55125.1"/>
    </source>
</evidence>
<dbReference type="AlphaFoldDB" id="A0A0B4CSH7"/>
<name>A0A0B4CSH7_9CAUL</name>
<evidence type="ECO:0000313" key="2">
    <source>
        <dbReference type="Proteomes" id="UP000031166"/>
    </source>
</evidence>
<sequence length="89" mass="9556">MPIDKPGSSRPMPLSELMRLEAELAARVVRNPPPHPSLPATPGPGSNVAYVSKEENDRLVGAALALGMGQFAKMTADETHRLAARLSRR</sequence>